<proteinExistence type="predicted"/>
<keyword evidence="1" id="KW-0732">Signal</keyword>
<comment type="caution">
    <text evidence="2">The sequence shown here is derived from an EMBL/GenBank/DDBJ whole genome shotgun (WGS) entry which is preliminary data.</text>
</comment>
<reference evidence="2" key="1">
    <citation type="journal article" date="2023" name="Insect Mol. Biol.">
        <title>Genome sequencing provides insights into the evolution of gene families encoding plant cell wall-degrading enzymes in longhorned beetles.</title>
        <authorList>
            <person name="Shin N.R."/>
            <person name="Okamura Y."/>
            <person name="Kirsch R."/>
            <person name="Pauchet Y."/>
        </authorList>
    </citation>
    <scope>NUCLEOTIDE SEQUENCE</scope>
    <source>
        <strain evidence="2">RBIC_L_NR</strain>
    </source>
</reference>
<evidence type="ECO:0000313" key="2">
    <source>
        <dbReference type="EMBL" id="KAJ8967837.1"/>
    </source>
</evidence>
<dbReference type="EMBL" id="JANEYF010000816">
    <property type="protein sequence ID" value="KAJ8967837.1"/>
    <property type="molecule type" value="Genomic_DNA"/>
</dbReference>
<protein>
    <submittedName>
        <fullName evidence="2">Uncharacterized protein</fullName>
    </submittedName>
</protein>
<feature type="signal peptide" evidence="1">
    <location>
        <begin position="1"/>
        <end position="17"/>
    </location>
</feature>
<gene>
    <name evidence="2" type="ORF">NQ314_002611</name>
</gene>
<sequence>MMMSIFPLFLLMGVAISRHISYYMDTAALQPIVTRSQERRICAELCMSGLGGTPCGDDCVDISPQGLPLQSLKANRTVSFSAITRQDSCSILCENNLGYPLCRCDHNNSNKSKANFAQICSYFCTNYDYMIYGCQSCSLYKEASASDMMLSARLLSPDDDQVPVVDWSLWCQKMCQDGDGGAACNCDLLPMSMDL</sequence>
<organism evidence="2 3">
    <name type="scientific">Rhamnusium bicolor</name>
    <dbReference type="NCBI Taxonomy" id="1586634"/>
    <lineage>
        <taxon>Eukaryota</taxon>
        <taxon>Metazoa</taxon>
        <taxon>Ecdysozoa</taxon>
        <taxon>Arthropoda</taxon>
        <taxon>Hexapoda</taxon>
        <taxon>Insecta</taxon>
        <taxon>Pterygota</taxon>
        <taxon>Neoptera</taxon>
        <taxon>Endopterygota</taxon>
        <taxon>Coleoptera</taxon>
        <taxon>Polyphaga</taxon>
        <taxon>Cucujiformia</taxon>
        <taxon>Chrysomeloidea</taxon>
        <taxon>Cerambycidae</taxon>
        <taxon>Lepturinae</taxon>
        <taxon>Rhagiini</taxon>
        <taxon>Rhamnusium</taxon>
    </lineage>
</organism>
<feature type="chain" id="PRO_5043462801" evidence="1">
    <location>
        <begin position="18"/>
        <end position="195"/>
    </location>
</feature>
<dbReference type="Proteomes" id="UP001162156">
    <property type="component" value="Unassembled WGS sequence"/>
</dbReference>
<evidence type="ECO:0000313" key="3">
    <source>
        <dbReference type="Proteomes" id="UP001162156"/>
    </source>
</evidence>
<dbReference type="AlphaFoldDB" id="A0AAV8ZQF7"/>
<evidence type="ECO:0000256" key="1">
    <source>
        <dbReference type="SAM" id="SignalP"/>
    </source>
</evidence>
<accession>A0AAV8ZQF7</accession>
<keyword evidence="3" id="KW-1185">Reference proteome</keyword>
<name>A0AAV8ZQF7_9CUCU</name>